<reference evidence="1" key="1">
    <citation type="submission" date="2019-08" db="EMBL/GenBank/DDBJ databases">
        <authorList>
            <person name="Kucharzyk K."/>
            <person name="Murdoch R.W."/>
            <person name="Higgins S."/>
            <person name="Loffler F."/>
        </authorList>
    </citation>
    <scope>NUCLEOTIDE SEQUENCE</scope>
</reference>
<dbReference type="AlphaFoldDB" id="A0A645DQH6"/>
<name>A0A645DQH6_9ZZZZ</name>
<evidence type="ECO:0000313" key="1">
    <source>
        <dbReference type="EMBL" id="MPM91714.1"/>
    </source>
</evidence>
<sequence length="132" mass="14189">MTQPFKNHCLFGFDPDGIDVPGGHLYVVTPGVFGGHFLGLGIITHYAEDLLPERTDGGLRGPDSVFWHKNRTVHSGNGQVLSVCGSRVSGGSNAVLFQVIFFEYARCKCCGNIFECTCSPVQIVAVSVDLKG</sequence>
<proteinExistence type="predicted"/>
<comment type="caution">
    <text evidence="1">The sequence shown here is derived from an EMBL/GenBank/DDBJ whole genome shotgun (WGS) entry which is preliminary data.</text>
</comment>
<gene>
    <name evidence="1" type="ORF">SDC9_138846</name>
</gene>
<accession>A0A645DQH6</accession>
<dbReference type="EMBL" id="VSSQ01038740">
    <property type="protein sequence ID" value="MPM91714.1"/>
    <property type="molecule type" value="Genomic_DNA"/>
</dbReference>
<protein>
    <submittedName>
        <fullName evidence="1">Uncharacterized protein</fullName>
    </submittedName>
</protein>
<organism evidence="1">
    <name type="scientific">bioreactor metagenome</name>
    <dbReference type="NCBI Taxonomy" id="1076179"/>
    <lineage>
        <taxon>unclassified sequences</taxon>
        <taxon>metagenomes</taxon>
        <taxon>ecological metagenomes</taxon>
    </lineage>
</organism>